<gene>
    <name evidence="1" type="ORF">DCC35_15560</name>
</gene>
<dbReference type="RefSeq" id="WP_137091654.1">
    <property type="nucleotide sequence ID" value="NZ_CP028923.1"/>
</dbReference>
<dbReference type="InterPro" id="IPR058532">
    <property type="entry name" value="YjbR/MT2646/Rv2570-like"/>
</dbReference>
<protein>
    <submittedName>
        <fullName evidence="1">MmcQ-like protein</fullName>
    </submittedName>
</protein>
<name>A0A4D7JZC5_9BACT</name>
<evidence type="ECO:0000313" key="1">
    <source>
        <dbReference type="EMBL" id="QCK16055.1"/>
    </source>
</evidence>
<dbReference type="EMBL" id="CP028923">
    <property type="protein sequence ID" value="QCK16055.1"/>
    <property type="molecule type" value="Genomic_DNA"/>
</dbReference>
<dbReference type="PANTHER" id="PTHR35145">
    <property type="entry name" value="CYTOPLASMIC PROTEIN-RELATED"/>
    <property type="match status" value="1"/>
</dbReference>
<reference evidence="1 2" key="1">
    <citation type="submission" date="2018-04" db="EMBL/GenBank/DDBJ databases">
        <title>Complete genome uncultured novel isolate.</title>
        <authorList>
            <person name="Merlino G."/>
        </authorList>
    </citation>
    <scope>NUCLEOTIDE SEQUENCE [LARGE SCALE GENOMIC DNA]</scope>
    <source>
        <strain evidence="2">R1DC9</strain>
    </source>
</reference>
<dbReference type="KEGG" id="fpf:DCC35_15560"/>
<keyword evidence="2" id="KW-1185">Reference proteome</keyword>
<dbReference type="SUPFAM" id="SSF142906">
    <property type="entry name" value="YjbR-like"/>
    <property type="match status" value="1"/>
</dbReference>
<dbReference type="Pfam" id="PF04237">
    <property type="entry name" value="YjbR"/>
    <property type="match status" value="1"/>
</dbReference>
<dbReference type="OrthoDB" id="9789813at2"/>
<evidence type="ECO:0000313" key="2">
    <source>
        <dbReference type="Proteomes" id="UP000298616"/>
    </source>
</evidence>
<organism evidence="1 2">
    <name type="scientific">Mangrovivirga cuniculi</name>
    <dbReference type="NCBI Taxonomy" id="2715131"/>
    <lineage>
        <taxon>Bacteria</taxon>
        <taxon>Pseudomonadati</taxon>
        <taxon>Bacteroidota</taxon>
        <taxon>Cytophagia</taxon>
        <taxon>Cytophagales</taxon>
        <taxon>Mangrovivirgaceae</taxon>
        <taxon>Mangrovivirga</taxon>
    </lineage>
</organism>
<dbReference type="InterPro" id="IPR038056">
    <property type="entry name" value="YjbR-like_sf"/>
</dbReference>
<dbReference type="InterPro" id="IPR007351">
    <property type="entry name" value="YjbR"/>
</dbReference>
<dbReference type="Gene3D" id="3.90.1150.30">
    <property type="match status" value="1"/>
</dbReference>
<accession>A0A4D7JZC5</accession>
<proteinExistence type="predicted"/>
<dbReference type="AlphaFoldDB" id="A0A4D7JZC5"/>
<dbReference type="PANTHER" id="PTHR35145:SF1">
    <property type="entry name" value="CYTOPLASMIC PROTEIN"/>
    <property type="match status" value="1"/>
</dbReference>
<sequence length="111" mass="13056">MNIEDLRAYCLSLPHTSEDMPFGEDVLAFRVYGKIFALTDISEFKSINLKCDPERALELRERYEFVKPGYHMNKKHWNTVEMSPDCSDTFLKDLVNHSYDCVYKTLPKNLK</sequence>
<dbReference type="Proteomes" id="UP000298616">
    <property type="component" value="Chromosome"/>
</dbReference>